<dbReference type="Proteomes" id="UP000280696">
    <property type="component" value="Unassembled WGS sequence"/>
</dbReference>
<dbReference type="OrthoDB" id="9772633at2"/>
<keyword evidence="3" id="KW-1185">Reference proteome</keyword>
<dbReference type="PANTHER" id="PTHR43190">
    <property type="entry name" value="N-ACETYL-D-GLUCOSAMINE KINASE"/>
    <property type="match status" value="1"/>
</dbReference>
<accession>A0A3A9AP69</accession>
<dbReference type="CDD" id="cd24007">
    <property type="entry name" value="ASKHA_NBD_eukNAGK-like"/>
    <property type="match status" value="1"/>
</dbReference>
<organism evidence="2 3">
    <name type="scientific">Parablautia intestinalis</name>
    <dbReference type="NCBI Taxonomy" id="2320100"/>
    <lineage>
        <taxon>Bacteria</taxon>
        <taxon>Bacillati</taxon>
        <taxon>Bacillota</taxon>
        <taxon>Clostridia</taxon>
        <taxon>Lachnospirales</taxon>
        <taxon>Lachnospiraceae</taxon>
        <taxon>Parablautia</taxon>
    </lineage>
</organism>
<dbReference type="InterPro" id="IPR043129">
    <property type="entry name" value="ATPase_NBD"/>
</dbReference>
<reference evidence="2 3" key="1">
    <citation type="submission" date="2018-09" db="EMBL/GenBank/DDBJ databases">
        <title>Murine metabolic-syndrome-specific gut microbial biobank.</title>
        <authorList>
            <person name="Liu C."/>
        </authorList>
    </citation>
    <scope>NUCLEOTIDE SEQUENCE [LARGE SCALE GENOMIC DNA]</scope>
    <source>
        <strain evidence="2 3">0.1xD8-82</strain>
    </source>
</reference>
<dbReference type="InterPro" id="IPR052519">
    <property type="entry name" value="Euk-type_GlcNAc_Kinase"/>
</dbReference>
<dbReference type="EMBL" id="RAYQ01000003">
    <property type="protein sequence ID" value="RKI93187.1"/>
    <property type="molecule type" value="Genomic_DNA"/>
</dbReference>
<comment type="caution">
    <text evidence="2">The sequence shown here is derived from an EMBL/GenBank/DDBJ whole genome shotgun (WGS) entry which is preliminary data.</text>
</comment>
<dbReference type="Pfam" id="PF01869">
    <property type="entry name" value="BcrAD_BadFG"/>
    <property type="match status" value="1"/>
</dbReference>
<sequence>MKYYAGLDIGGTSGRIILSDENGQVLERLQTGGVSIFSGGEKAARKKYEELVFPVLKKRKSEPSECEGICVAATGIDSEALRECVREIFLDIGFPRSKLYVFNDCEVFLQVYKAPSLILIGGTGSISFGQSRSGAMVRTGGWGHILSDEGSGFHIGLEIVKAVGEHLDRRSHDETLYQMFYETTGISDLEALNNFLNANIMTKNAIADLAPLAEEAMNEGSEAAREILEGTIQKLYRIARDNYQKMAVDKEDTLNLIFWGSVLHKNKMVQRGVAQLVREHIPNVEIQIPQKQAVEIALEVALGGQKEKILCY</sequence>
<dbReference type="Gene3D" id="3.30.420.40">
    <property type="match status" value="2"/>
</dbReference>
<dbReference type="InterPro" id="IPR002731">
    <property type="entry name" value="ATPase_BadF"/>
</dbReference>
<dbReference type="AlphaFoldDB" id="A0A3A9AP69"/>
<evidence type="ECO:0000313" key="2">
    <source>
        <dbReference type="EMBL" id="RKI93187.1"/>
    </source>
</evidence>
<evidence type="ECO:0000259" key="1">
    <source>
        <dbReference type="Pfam" id="PF01869"/>
    </source>
</evidence>
<name>A0A3A9AP69_9FIRM</name>
<evidence type="ECO:0000313" key="3">
    <source>
        <dbReference type="Proteomes" id="UP000280696"/>
    </source>
</evidence>
<dbReference type="RefSeq" id="WP_120467092.1">
    <property type="nucleotide sequence ID" value="NZ_RAYQ01000003.1"/>
</dbReference>
<gene>
    <name evidence="2" type="ORF">D7V94_04200</name>
</gene>
<protein>
    <submittedName>
        <fullName evidence="2">ATPase</fullName>
    </submittedName>
</protein>
<dbReference type="PANTHER" id="PTHR43190:SF3">
    <property type="entry name" value="N-ACETYL-D-GLUCOSAMINE KINASE"/>
    <property type="match status" value="1"/>
</dbReference>
<proteinExistence type="predicted"/>
<dbReference type="SUPFAM" id="SSF53067">
    <property type="entry name" value="Actin-like ATPase domain"/>
    <property type="match status" value="2"/>
</dbReference>
<feature type="domain" description="ATPase BadF/BadG/BcrA/BcrD type" evidence="1">
    <location>
        <begin position="6"/>
        <end position="294"/>
    </location>
</feature>